<dbReference type="RefSeq" id="WP_161822326.1">
    <property type="nucleotide sequence ID" value="NZ_LSRS01000004.1"/>
</dbReference>
<dbReference type="OrthoDB" id="9768127at2"/>
<dbReference type="PANTHER" id="PTHR32432">
    <property type="entry name" value="CELL DIVISION PROTEIN FTSA-RELATED"/>
    <property type="match status" value="1"/>
</dbReference>
<proteinExistence type="inferred from homology"/>
<reference evidence="7" key="1">
    <citation type="submission" date="2016-02" db="EMBL/GenBank/DDBJ databases">
        <title>Draft Genome Sequence of Sporotomaculum syntrophicum Strain FB, a Syntrophic Benzoate Degrader.</title>
        <authorList>
            <person name="Nobu M.K."/>
            <person name="Narihiro T."/>
            <person name="Qiu Y.-L."/>
            <person name="Ohashi A."/>
            <person name="Liu W.-T."/>
            <person name="Yuji S."/>
        </authorList>
    </citation>
    <scope>NUCLEOTIDE SEQUENCE</scope>
    <source>
        <strain evidence="7">FB</strain>
    </source>
</reference>
<evidence type="ECO:0000313" key="8">
    <source>
        <dbReference type="Proteomes" id="UP000798488"/>
    </source>
</evidence>
<dbReference type="GO" id="GO:0051301">
    <property type="term" value="P:cell division"/>
    <property type="evidence" value="ECO:0007669"/>
    <property type="project" value="UniProtKB-KW"/>
</dbReference>
<sequence>MPGTVKKDVVVGLDIGTSGIAVAVLNRSSVAIQEPLGFGFCSSMIMEKGFIGDSEAAAYNVKKALDEALTAAGVPFTTAYVNVDGPELVIRHGSVKQAITRRQVVDARDLIKLQQHLCETVLPEDVLSIIQLDNIRFYIDGEYVFKPQGCRGRELGLSSTVLAAPRRQMDLIWQCLRNAGLPPTTETVVGALAVAQGVLSGVERKLGVICVDLGAGMTKVVFINHNMLYKLSIFPAGAGNITADLAVGLHTTLEAAEKVKKEYGLGLIAGDVHVPNISGSGYNTVPGSLVHKIIKSRIEEILDFVKEFIEELDLGASLPGGIVLTGGGALLNGLTEVAQEYWLMPVRIGFNSLPGEEAPNEDAYRYTTAIGLASWGTGQVYPGMRQKAEKGFKGRIKSWFR</sequence>
<dbReference type="InterPro" id="IPR003494">
    <property type="entry name" value="SHS2_FtsA"/>
</dbReference>
<accession>A0A9D2WPR1</accession>
<dbReference type="PIRSF" id="PIRSF003101">
    <property type="entry name" value="FtsA"/>
    <property type="match status" value="1"/>
</dbReference>
<dbReference type="GO" id="GO:0009898">
    <property type="term" value="C:cytoplasmic side of plasma membrane"/>
    <property type="evidence" value="ECO:0007669"/>
    <property type="project" value="TreeGrafter"/>
</dbReference>
<dbReference type="InterPro" id="IPR020823">
    <property type="entry name" value="Cell_div_FtsA"/>
</dbReference>
<gene>
    <name evidence="7" type="primary">ftsA</name>
    <name evidence="7" type="ORF">SPSYN_01998</name>
</gene>
<organism evidence="7 8">
    <name type="scientific">Sporotomaculum syntrophicum</name>
    <dbReference type="NCBI Taxonomy" id="182264"/>
    <lineage>
        <taxon>Bacteria</taxon>
        <taxon>Bacillati</taxon>
        <taxon>Bacillota</taxon>
        <taxon>Clostridia</taxon>
        <taxon>Eubacteriales</taxon>
        <taxon>Desulfallaceae</taxon>
        <taxon>Sporotomaculum</taxon>
    </lineage>
</organism>
<dbReference type="Pfam" id="PF14450">
    <property type="entry name" value="FtsA"/>
    <property type="match status" value="1"/>
</dbReference>
<dbReference type="PANTHER" id="PTHR32432:SF4">
    <property type="entry name" value="CELL DIVISION PROTEIN FTSA"/>
    <property type="match status" value="1"/>
</dbReference>
<comment type="function">
    <text evidence="5">Cell division protein that is involved in the assembly of the Z ring. May serve as a membrane anchor for the Z ring.</text>
</comment>
<evidence type="ECO:0000256" key="3">
    <source>
        <dbReference type="ARBA" id="ARBA00023136"/>
    </source>
</evidence>
<dbReference type="InterPro" id="IPR043129">
    <property type="entry name" value="ATPase_NBD"/>
</dbReference>
<evidence type="ECO:0000259" key="6">
    <source>
        <dbReference type="SMART" id="SM00842"/>
    </source>
</evidence>
<evidence type="ECO:0000256" key="5">
    <source>
        <dbReference type="PIRNR" id="PIRNR003101"/>
    </source>
</evidence>
<keyword evidence="3" id="KW-0472">Membrane</keyword>
<comment type="caution">
    <text evidence="7">The sequence shown here is derived from an EMBL/GenBank/DDBJ whole genome shotgun (WGS) entry which is preliminary data.</text>
</comment>
<dbReference type="SMART" id="SM00842">
    <property type="entry name" value="FtsA"/>
    <property type="match status" value="1"/>
</dbReference>
<evidence type="ECO:0000256" key="1">
    <source>
        <dbReference type="ARBA" id="ARBA00022475"/>
    </source>
</evidence>
<evidence type="ECO:0000256" key="2">
    <source>
        <dbReference type="ARBA" id="ARBA00022618"/>
    </source>
</evidence>
<evidence type="ECO:0000313" key="7">
    <source>
        <dbReference type="EMBL" id="KAF1084828.1"/>
    </source>
</evidence>
<dbReference type="Proteomes" id="UP000798488">
    <property type="component" value="Unassembled WGS sequence"/>
</dbReference>
<dbReference type="NCBIfam" id="TIGR01174">
    <property type="entry name" value="ftsA"/>
    <property type="match status" value="1"/>
</dbReference>
<dbReference type="Gene3D" id="3.30.420.40">
    <property type="match status" value="2"/>
</dbReference>
<dbReference type="InterPro" id="IPR050696">
    <property type="entry name" value="FtsA/MreB"/>
</dbReference>
<comment type="subunit">
    <text evidence="5">Interacts with FtsZ.</text>
</comment>
<evidence type="ECO:0000256" key="4">
    <source>
        <dbReference type="ARBA" id="ARBA00023306"/>
    </source>
</evidence>
<protein>
    <recommendedName>
        <fullName evidence="5">Cell division protein FtsA</fullName>
    </recommendedName>
</protein>
<dbReference type="EMBL" id="LSRS01000004">
    <property type="protein sequence ID" value="KAF1084828.1"/>
    <property type="molecule type" value="Genomic_DNA"/>
</dbReference>
<feature type="domain" description="SHS2" evidence="6">
    <location>
        <begin position="10"/>
        <end position="198"/>
    </location>
</feature>
<keyword evidence="8" id="KW-1185">Reference proteome</keyword>
<keyword evidence="2 5" id="KW-0132">Cell division</keyword>
<name>A0A9D2WPR1_9FIRM</name>
<keyword evidence="4 5" id="KW-0131">Cell cycle</keyword>
<dbReference type="GO" id="GO:0032153">
    <property type="term" value="C:cell division site"/>
    <property type="evidence" value="ECO:0007669"/>
    <property type="project" value="TreeGrafter"/>
</dbReference>
<dbReference type="SUPFAM" id="SSF53067">
    <property type="entry name" value="Actin-like ATPase domain"/>
    <property type="match status" value="2"/>
</dbReference>
<comment type="similarity">
    <text evidence="5">Belongs to the FtsA/MreB family.</text>
</comment>
<keyword evidence="1" id="KW-1003">Cell membrane</keyword>
<dbReference type="AlphaFoldDB" id="A0A9D2WPR1"/>